<dbReference type="Gene3D" id="1.10.533.10">
    <property type="entry name" value="Death Domain, Fas"/>
    <property type="match status" value="1"/>
</dbReference>
<dbReference type="OMA" id="VKLWSLW"/>
<dbReference type="InterPro" id="IPR011047">
    <property type="entry name" value="Quinoprotein_ADH-like_sf"/>
</dbReference>
<dbReference type="SUPFAM" id="SSF52540">
    <property type="entry name" value="P-loop containing nucleoside triphosphate hydrolases"/>
    <property type="match status" value="1"/>
</dbReference>
<proteinExistence type="predicted"/>
<dbReference type="SUPFAM" id="SSF47986">
    <property type="entry name" value="DEATH domain"/>
    <property type="match status" value="1"/>
</dbReference>
<dbReference type="Gene3D" id="3.40.50.300">
    <property type="entry name" value="P-loop containing nucleotide triphosphate hydrolases"/>
    <property type="match status" value="1"/>
</dbReference>
<organism evidence="5 7">
    <name type="scientific">Ooceraea biroi</name>
    <name type="common">Clonal raider ant</name>
    <name type="synonym">Cerapachys biroi</name>
    <dbReference type="NCBI Taxonomy" id="2015173"/>
    <lineage>
        <taxon>Eukaryota</taxon>
        <taxon>Metazoa</taxon>
        <taxon>Ecdysozoa</taxon>
        <taxon>Arthropoda</taxon>
        <taxon>Hexapoda</taxon>
        <taxon>Insecta</taxon>
        <taxon>Pterygota</taxon>
        <taxon>Neoptera</taxon>
        <taxon>Endopterygota</taxon>
        <taxon>Hymenoptera</taxon>
        <taxon>Apocrita</taxon>
        <taxon>Aculeata</taxon>
        <taxon>Formicoidea</taxon>
        <taxon>Formicidae</taxon>
        <taxon>Dorylinae</taxon>
        <taxon>Ooceraea</taxon>
    </lineage>
</organism>
<keyword evidence="1" id="KW-0853">WD repeat</keyword>
<dbReference type="InterPro" id="IPR011029">
    <property type="entry name" value="DEATH-like_dom_sf"/>
</dbReference>
<evidence type="ECO:0000313" key="6">
    <source>
        <dbReference type="EMBL" id="RLU23227.1"/>
    </source>
</evidence>
<dbReference type="PROSITE" id="PS50209">
    <property type="entry name" value="CARD"/>
    <property type="match status" value="1"/>
</dbReference>
<name>A0A026W6Z6_OOCBI</name>
<dbReference type="Proteomes" id="UP000279307">
    <property type="component" value="Chromosome 4"/>
</dbReference>
<gene>
    <name evidence="6" type="ORF">DMN91_003430</name>
    <name evidence="5" type="ORF">X777_09509</name>
</gene>
<feature type="domain" description="CARD" evidence="4">
    <location>
        <begin position="1"/>
        <end position="78"/>
    </location>
</feature>
<dbReference type="GO" id="GO:0043531">
    <property type="term" value="F:ADP binding"/>
    <property type="evidence" value="ECO:0007669"/>
    <property type="project" value="InterPro"/>
</dbReference>
<dbReference type="Proteomes" id="UP000053097">
    <property type="component" value="Unassembled WGS sequence"/>
</dbReference>
<sequence length="1373" mass="159403">MDVSHQDILSRLRMNIVQDLNIENGILQQLQSEYILKDDDIKYIYIGATKEERAERLLDLLPKCGACAFDVFHESLKHHYDWLSDEIDKLLGNYEIETNGEIDYYAGPPNVPPLSPLTVTRKEKVEQLKMALRELNPTEYIVLHGMKGFGKSCLAASTLKDIKLVKNLFCNKVYWIKFTCNRLIDEEILIQLNTLYHNVRNLEIQPESFKILEKDALIRFFKHYFNKEENRNALLILDDVSDKKIIETFDFDCKTLVLTADIDILRRKRPKITIQMNDGFTESETLGLFAKVLEMDVNKLPIEAKRIHEECKGMPLLIAMFAAQFEEFKHDMKIQPNRWKYYLDCLRKKDATNKVMREFFQKQETIFDMSIEQLKPDLREHYTTIAVFSEDVNITPKTLEILWGQNIFHVEELMLDLCHKSLAAKKWNKDLKTYVYGVHDLLLCHLRKKLTNDELTQLHKSVIEKYRAHCANDFSKLPDDNYIYSYIGHHLEQAELFSKFRSLYLNFDFIQAKIMYAGLNDLLLDLRKYRQHITLCNKEYEAKVFDLERFLQEQASVIGQHRRKKCLDIIQIAMKHPYDDYVAQTAKHLAMKRQQYVYLYHDNVEHVNMPLTEEISTGIYTSSFTDNPDLILSGNTSGKIILWNCESKQQKVFNGHSDDCFIKKIIVSANGDCFLSLSSNGVIKLFPLSDNEMFDQKHMQVESPRQKQSCWSGFFANFNEQDDSLMEFSVRNEIILDMVFGHRDKCIAACTDKGTIQIWDRYGESIFTLSDIEKKSLTRITFTVQGLLLNVMEESGVVFWYAYSENDYNTTYRYISCYNLQLKNEKVIFLHNVPEYDDSLVIVTEKEAMLLTWTRNMSDENQVYKFNKVVRTSVEDDSVTYVCATRTHDSAYLIVADSAGFINVWNIFNGLIPVATYRSHVTSLDTYWLKEEGYHIICGNDNKLLYRWKLPIVESDKSPRNYLFDAIAKPLDEVDIVVKESHPRNIVALYGEKVKEFEYRENNILSLHLSPDGREIVYVTENHAIMLLNIETDETKLVSQVDKPVKFVKIINIDNTNLVVFGWLDDYFNVWQHSNPMCKIESKGCIAHIHALSNYHVMTITQNGIMTLWRTIMPWRLMSQETGASLPNTHISFTCLSHHNKYLAIIKEPNHLIVYTLYEDAEVMPSMKLRHYYNHGFSHRVTCCDISQNEQYIAVGLQTGLICIIDIKSKTEITKLSFHNNSIAQLSWAPVTIDVPILFSLTNDEMVWWNIALVKNNAKRRSRMGISHSTSTPSLSTSMPSNFRIHIPNSQSVDTGVANLQDGEKSTADVTNVVSDVSRYWRGKIGKNPEIPELLTVVELPPSRNVKVCISPDFDKYVTVDTYGSIYTFKLID</sequence>
<evidence type="ECO:0000256" key="3">
    <source>
        <dbReference type="ARBA" id="ARBA00022737"/>
    </source>
</evidence>
<dbReference type="InterPro" id="IPR048975">
    <property type="entry name" value="WHD_APAF1"/>
</dbReference>
<dbReference type="Gene3D" id="1.10.10.10">
    <property type="entry name" value="Winged helix-like DNA-binding domain superfamily/Winged helix DNA-binding domain"/>
    <property type="match status" value="1"/>
</dbReference>
<dbReference type="InterPro" id="IPR002182">
    <property type="entry name" value="NB-ARC"/>
</dbReference>
<dbReference type="STRING" id="2015173.A0A026W6Z6"/>
<dbReference type="GO" id="GO:0006508">
    <property type="term" value="P:proteolysis"/>
    <property type="evidence" value="ECO:0007669"/>
    <property type="project" value="UniProtKB-KW"/>
</dbReference>
<dbReference type="SMART" id="SM00114">
    <property type="entry name" value="CARD"/>
    <property type="match status" value="1"/>
</dbReference>
<dbReference type="InterPro" id="IPR036322">
    <property type="entry name" value="WD40_repeat_dom_sf"/>
</dbReference>
<evidence type="ECO:0000313" key="5">
    <source>
        <dbReference type="EMBL" id="EZA51753.1"/>
    </source>
</evidence>
<dbReference type="InterPro" id="IPR015943">
    <property type="entry name" value="WD40/YVTN_repeat-like_dom_sf"/>
</dbReference>
<dbReference type="GO" id="GO:0042981">
    <property type="term" value="P:regulation of apoptotic process"/>
    <property type="evidence" value="ECO:0007669"/>
    <property type="project" value="InterPro"/>
</dbReference>
<dbReference type="InterPro" id="IPR036388">
    <property type="entry name" value="WH-like_DNA-bd_sf"/>
</dbReference>
<dbReference type="CDD" id="cd01671">
    <property type="entry name" value="CARD"/>
    <property type="match status" value="1"/>
</dbReference>
<dbReference type="Pfam" id="PF17908">
    <property type="entry name" value="APAF1_C"/>
    <property type="match status" value="1"/>
</dbReference>
<dbReference type="SUPFAM" id="SSF50998">
    <property type="entry name" value="Quinoprotein alcohol dehydrogenase-like"/>
    <property type="match status" value="1"/>
</dbReference>
<evidence type="ECO:0000256" key="1">
    <source>
        <dbReference type="ARBA" id="ARBA00022574"/>
    </source>
</evidence>
<keyword evidence="5" id="KW-0378">Hydrolase</keyword>
<dbReference type="OrthoDB" id="1357022at2759"/>
<reference evidence="5 7" key="1">
    <citation type="journal article" date="2014" name="Curr. Biol.">
        <title>The genome of the clonal raider ant Cerapachys biroi.</title>
        <authorList>
            <person name="Oxley P.R."/>
            <person name="Ji L."/>
            <person name="Fetter-Pruneda I."/>
            <person name="McKenzie S.K."/>
            <person name="Li C."/>
            <person name="Hu H."/>
            <person name="Zhang G."/>
            <person name="Kronauer D.J."/>
        </authorList>
    </citation>
    <scope>NUCLEOTIDE SEQUENCE [LARGE SCALE GENOMIC DNA]</scope>
</reference>
<evidence type="ECO:0000256" key="2">
    <source>
        <dbReference type="ARBA" id="ARBA00022703"/>
    </source>
</evidence>
<protein>
    <submittedName>
        <fullName evidence="5">Apoptotic protease-activating factor</fullName>
    </submittedName>
</protein>
<dbReference type="EMBL" id="QOIP01000004">
    <property type="protein sequence ID" value="RLU23227.1"/>
    <property type="molecule type" value="Genomic_DNA"/>
</dbReference>
<evidence type="ECO:0000313" key="7">
    <source>
        <dbReference type="Proteomes" id="UP000053097"/>
    </source>
</evidence>
<dbReference type="Gene3D" id="2.130.10.10">
    <property type="entry name" value="YVTN repeat-like/Quinoprotein amine dehydrogenase"/>
    <property type="match status" value="2"/>
</dbReference>
<keyword evidence="7" id="KW-1185">Reference proteome</keyword>
<dbReference type="Gene3D" id="1.25.40.370">
    <property type="match status" value="1"/>
</dbReference>
<dbReference type="InterPro" id="IPR027417">
    <property type="entry name" value="P-loop_NTPase"/>
</dbReference>
<dbReference type="SUPFAM" id="SSF50978">
    <property type="entry name" value="WD40 repeat-like"/>
    <property type="match status" value="1"/>
</dbReference>
<dbReference type="InterPro" id="IPR041452">
    <property type="entry name" value="APAF1_C"/>
</dbReference>
<dbReference type="EMBL" id="KK107372">
    <property type="protein sequence ID" value="EZA51753.1"/>
    <property type="molecule type" value="Genomic_DNA"/>
</dbReference>
<keyword evidence="5" id="KW-0645">Protease</keyword>
<accession>A0A026W6Z6</accession>
<evidence type="ECO:0000259" key="4">
    <source>
        <dbReference type="PROSITE" id="PS50209"/>
    </source>
</evidence>
<dbReference type="InterPro" id="IPR001315">
    <property type="entry name" value="CARD"/>
</dbReference>
<dbReference type="InterPro" id="IPR042197">
    <property type="entry name" value="Apaf_helical"/>
</dbReference>
<dbReference type="Pfam" id="PF00619">
    <property type="entry name" value="CARD"/>
    <property type="match status" value="1"/>
</dbReference>
<dbReference type="PRINTS" id="PR00364">
    <property type="entry name" value="DISEASERSIST"/>
</dbReference>
<reference evidence="6" key="3">
    <citation type="submission" date="2018-07" db="EMBL/GenBank/DDBJ databases">
        <authorList>
            <person name="Mckenzie S.K."/>
            <person name="Kronauer D.J.C."/>
        </authorList>
    </citation>
    <scope>NUCLEOTIDE SEQUENCE</scope>
    <source>
        <strain evidence="6">Clonal line C1</strain>
    </source>
</reference>
<dbReference type="Gene3D" id="1.10.8.430">
    <property type="entry name" value="Helical domain of apoptotic protease-activating factors"/>
    <property type="match status" value="1"/>
</dbReference>
<dbReference type="PANTHER" id="PTHR22845:SF5">
    <property type="entry name" value="APOPTOTIC PROTEASE-ACTIVATING FACTOR 1"/>
    <property type="match status" value="1"/>
</dbReference>
<dbReference type="Pfam" id="PF21296">
    <property type="entry name" value="WHD_APAF1"/>
    <property type="match status" value="1"/>
</dbReference>
<reference evidence="6" key="2">
    <citation type="journal article" date="2018" name="Genome Res.">
        <title>The genomic architecture and molecular evolution of ant odorant receptors.</title>
        <authorList>
            <person name="McKenzie S.K."/>
            <person name="Kronauer D.J.C."/>
        </authorList>
    </citation>
    <scope>NUCLEOTIDE SEQUENCE [LARGE SCALE GENOMIC DNA]</scope>
    <source>
        <strain evidence="6">Clonal line C1</strain>
    </source>
</reference>
<dbReference type="InterPro" id="IPR001680">
    <property type="entry name" value="WD40_rpt"/>
</dbReference>
<keyword evidence="3" id="KW-0677">Repeat</keyword>
<dbReference type="GO" id="GO:0008233">
    <property type="term" value="F:peptidase activity"/>
    <property type="evidence" value="ECO:0007669"/>
    <property type="project" value="UniProtKB-KW"/>
</dbReference>
<dbReference type="GO" id="GO:0006915">
    <property type="term" value="P:apoptotic process"/>
    <property type="evidence" value="ECO:0007669"/>
    <property type="project" value="UniProtKB-KW"/>
</dbReference>
<dbReference type="PANTHER" id="PTHR22845">
    <property type="entry name" value="APOPTOTIC PROTEASE-ACTIVATING FACTOR 1"/>
    <property type="match status" value="1"/>
</dbReference>
<dbReference type="SMART" id="SM00320">
    <property type="entry name" value="WD40"/>
    <property type="match status" value="6"/>
</dbReference>
<dbReference type="GO" id="GO:0005829">
    <property type="term" value="C:cytosol"/>
    <property type="evidence" value="ECO:0007669"/>
    <property type="project" value="UniProtKB-ARBA"/>
</dbReference>
<dbReference type="Pfam" id="PF00931">
    <property type="entry name" value="NB-ARC"/>
    <property type="match status" value="1"/>
</dbReference>
<keyword evidence="2" id="KW-0053">Apoptosis</keyword>